<dbReference type="PANTHER" id="PTHR39162:SF1">
    <property type="entry name" value="SPORULATION PROTEIN YTFJ"/>
    <property type="match status" value="1"/>
</dbReference>
<dbReference type="STRING" id="926561.GCA_000379025_02930"/>
<organism evidence="1 2">
    <name type="scientific">Orenia marismortui</name>
    <dbReference type="NCBI Taxonomy" id="46469"/>
    <lineage>
        <taxon>Bacteria</taxon>
        <taxon>Bacillati</taxon>
        <taxon>Bacillota</taxon>
        <taxon>Clostridia</taxon>
        <taxon>Halanaerobiales</taxon>
        <taxon>Halobacteroidaceae</taxon>
        <taxon>Orenia</taxon>
    </lineage>
</organism>
<dbReference type="EMBL" id="SOEG01000009">
    <property type="protein sequence ID" value="TDX51976.1"/>
    <property type="molecule type" value="Genomic_DNA"/>
</dbReference>
<reference evidence="1 2" key="1">
    <citation type="submission" date="2019-03" db="EMBL/GenBank/DDBJ databases">
        <title>Subsurface microbial communities from deep shales in Ohio and West Virginia, USA.</title>
        <authorList>
            <person name="Wrighton K."/>
        </authorList>
    </citation>
    <scope>NUCLEOTIDE SEQUENCE [LARGE SCALE GENOMIC DNA]</scope>
    <source>
        <strain evidence="1 2">MSL 6dP</strain>
    </source>
</reference>
<evidence type="ECO:0000313" key="1">
    <source>
        <dbReference type="EMBL" id="TDX51976.1"/>
    </source>
</evidence>
<name>A0A4R8GZB2_9FIRM</name>
<sequence>MADHPIETLMSTAMENIKNMVDVNTIVGDPVETKDGSVIIPVSKVNFGFGAGGAEYLLKEESNKDKEDNKSKGPSFGGGSGAGIMLQPIAFLVVAEGQIRLLPVNNNAIVERLINLAPELLEQLKGFNKQKNKVKKQEEQNEDITL</sequence>
<dbReference type="RefSeq" id="WP_018250064.1">
    <property type="nucleotide sequence ID" value="NZ_SOEG01000009.1"/>
</dbReference>
<evidence type="ECO:0000313" key="2">
    <source>
        <dbReference type="Proteomes" id="UP000295832"/>
    </source>
</evidence>
<dbReference type="Proteomes" id="UP000295832">
    <property type="component" value="Unassembled WGS sequence"/>
</dbReference>
<dbReference type="AlphaFoldDB" id="A0A4R8GZB2"/>
<keyword evidence="2" id="KW-1185">Reference proteome</keyword>
<dbReference type="PANTHER" id="PTHR39162">
    <property type="entry name" value="GLL3345 PROTEIN"/>
    <property type="match status" value="1"/>
</dbReference>
<dbReference type="PIRSF" id="PIRSF021377">
    <property type="entry name" value="YtfJ"/>
    <property type="match status" value="1"/>
</dbReference>
<gene>
    <name evidence="1" type="ORF">C7959_109100</name>
</gene>
<dbReference type="Pfam" id="PF09579">
    <property type="entry name" value="Spore_YtfJ"/>
    <property type="match status" value="1"/>
</dbReference>
<comment type="caution">
    <text evidence="1">The sequence shown here is derived from an EMBL/GenBank/DDBJ whole genome shotgun (WGS) entry which is preliminary data.</text>
</comment>
<proteinExistence type="predicted"/>
<protein>
    <submittedName>
        <fullName evidence="1">Sporulation protein YtfJ</fullName>
    </submittedName>
</protein>
<accession>A0A4R8GZB2</accession>
<dbReference type="NCBIfam" id="TIGR02874">
    <property type="entry name" value="spore_ytfJ"/>
    <property type="match status" value="1"/>
</dbReference>
<dbReference type="InterPro" id="IPR014229">
    <property type="entry name" value="Spore_YtfJ"/>
</dbReference>